<organism evidence="3">
    <name type="scientific">Caenorhabditis remanei</name>
    <name type="common">Caenorhabditis vulgaris</name>
    <dbReference type="NCBI Taxonomy" id="31234"/>
    <lineage>
        <taxon>Eukaryota</taxon>
        <taxon>Metazoa</taxon>
        <taxon>Ecdysozoa</taxon>
        <taxon>Nematoda</taxon>
        <taxon>Chromadorea</taxon>
        <taxon>Rhabditida</taxon>
        <taxon>Rhabditina</taxon>
        <taxon>Rhabditomorpha</taxon>
        <taxon>Rhabditoidea</taxon>
        <taxon>Rhabditidae</taxon>
        <taxon>Peloderinae</taxon>
        <taxon>Caenorhabditis</taxon>
    </lineage>
</organism>
<name>E3LV97_CAERE</name>
<proteinExistence type="predicted"/>
<feature type="compositionally biased region" description="Basic and acidic residues" evidence="1">
    <location>
        <begin position="14"/>
        <end position="24"/>
    </location>
</feature>
<evidence type="ECO:0000313" key="2">
    <source>
        <dbReference type="EMBL" id="EFP12327.1"/>
    </source>
</evidence>
<feature type="region of interest" description="Disordered" evidence="1">
    <location>
        <begin position="1"/>
        <end position="49"/>
    </location>
</feature>
<dbReference type="EMBL" id="DS268416">
    <property type="protein sequence ID" value="EFP12327.1"/>
    <property type="molecule type" value="Genomic_DNA"/>
</dbReference>
<sequence length="129" mass="14884">MLPDPAPATVYHTPTREEMRKKDEEEYSQLISEEHTPTVPITLPTPKRPLKRLNGKQMIRMDQKPEEFSASLKNRRKGCNPQKSKLVGRNMSHIAGVRFCKECRESVSIDENRKMIVQLCGRCKICTCK</sequence>
<gene>
    <name evidence="2" type="ORF">CRE_29704</name>
</gene>
<dbReference type="OrthoDB" id="5899510at2759"/>
<evidence type="ECO:0000313" key="3">
    <source>
        <dbReference type="Proteomes" id="UP000008281"/>
    </source>
</evidence>
<dbReference type="InParanoid" id="E3LV97"/>
<dbReference type="AlphaFoldDB" id="E3LV97"/>
<reference evidence="2" key="1">
    <citation type="submission" date="2007-07" db="EMBL/GenBank/DDBJ databases">
        <title>PCAP assembly of the Caenorhabditis remanei genome.</title>
        <authorList>
            <consortium name="The Caenorhabditis remanei Sequencing Consortium"/>
            <person name="Wilson R.K."/>
        </authorList>
    </citation>
    <scope>NUCLEOTIDE SEQUENCE [LARGE SCALE GENOMIC DNA]</scope>
    <source>
        <strain evidence="2">PB4641</strain>
    </source>
</reference>
<protein>
    <submittedName>
        <fullName evidence="2">Uncharacterized protein</fullName>
    </submittedName>
</protein>
<evidence type="ECO:0000256" key="1">
    <source>
        <dbReference type="SAM" id="MobiDB-lite"/>
    </source>
</evidence>
<keyword evidence="3" id="KW-1185">Reference proteome</keyword>
<accession>E3LV97</accession>
<dbReference type="HOGENOM" id="CLU_1972441_0_0_1"/>
<dbReference type="Proteomes" id="UP000008281">
    <property type="component" value="Unassembled WGS sequence"/>
</dbReference>